<dbReference type="AlphaFoldDB" id="A0AAW8T3X6"/>
<accession>A0AAW8T3X6</accession>
<dbReference type="InterPro" id="IPR036108">
    <property type="entry name" value="4pyrrol_syn_uPrphyn_synt_sf"/>
</dbReference>
<comment type="similarity">
    <text evidence="1">Belongs to the precorrin methyltransferase family.</text>
</comment>
<dbReference type="Gene3D" id="3.40.1010.10">
    <property type="entry name" value="Cobalt-precorrin-4 Transmethylase, Domain 1"/>
    <property type="match status" value="1"/>
</dbReference>
<dbReference type="PANTHER" id="PTHR45790:SF3">
    <property type="entry name" value="S-ADENOSYL-L-METHIONINE-DEPENDENT UROPORPHYRINOGEN III METHYLTRANSFERASE, CHLOROPLASTIC"/>
    <property type="match status" value="1"/>
</dbReference>
<dbReference type="Proteomes" id="UP001249240">
    <property type="component" value="Unassembled WGS sequence"/>
</dbReference>
<dbReference type="GO" id="GO:0004852">
    <property type="term" value="F:uroporphyrinogen-III synthase activity"/>
    <property type="evidence" value="ECO:0007669"/>
    <property type="project" value="InterPro"/>
</dbReference>
<dbReference type="InterPro" id="IPR035996">
    <property type="entry name" value="4pyrrol_Methylase_sf"/>
</dbReference>
<dbReference type="SUPFAM" id="SSF69618">
    <property type="entry name" value="HemD-like"/>
    <property type="match status" value="1"/>
</dbReference>
<dbReference type="Pfam" id="PF00590">
    <property type="entry name" value="TP_methylase"/>
    <property type="match status" value="1"/>
</dbReference>
<dbReference type="EC" id="2.1.1.107" evidence="2"/>
<evidence type="ECO:0000256" key="6">
    <source>
        <dbReference type="ARBA" id="ARBA00022691"/>
    </source>
</evidence>
<dbReference type="FunFam" id="3.40.1010.10:FF:000001">
    <property type="entry name" value="Siroheme synthase"/>
    <property type="match status" value="1"/>
</dbReference>
<comment type="caution">
    <text evidence="10">The sequence shown here is derived from an EMBL/GenBank/DDBJ whole genome shotgun (WGS) entry which is preliminary data.</text>
</comment>
<evidence type="ECO:0000256" key="3">
    <source>
        <dbReference type="ARBA" id="ARBA00018323"/>
    </source>
</evidence>
<reference evidence="10" key="1">
    <citation type="submission" date="2023-03" db="EMBL/GenBank/DDBJ databases">
        <authorList>
            <person name="Shen W."/>
            <person name="Cai J."/>
        </authorList>
    </citation>
    <scope>NUCLEOTIDE SEQUENCE</scope>
    <source>
        <strain evidence="10">B646-2</strain>
    </source>
</reference>
<evidence type="ECO:0000256" key="5">
    <source>
        <dbReference type="ARBA" id="ARBA00022679"/>
    </source>
</evidence>
<dbReference type="InterPro" id="IPR050161">
    <property type="entry name" value="Siro_Cobalamin_biosynth"/>
</dbReference>
<keyword evidence="4 10" id="KW-0489">Methyltransferase</keyword>
<dbReference type="PANTHER" id="PTHR45790">
    <property type="entry name" value="SIROHEME SYNTHASE-RELATED"/>
    <property type="match status" value="1"/>
</dbReference>
<name>A0AAW8T3X6_9ENTE</name>
<dbReference type="Gene3D" id="3.30.950.10">
    <property type="entry name" value="Methyltransferase, Cobalt-precorrin-4 Transmethylase, Domain 2"/>
    <property type="match status" value="1"/>
</dbReference>
<dbReference type="NCBIfam" id="TIGR01469">
    <property type="entry name" value="cobA_cysG_Cterm"/>
    <property type="match status" value="1"/>
</dbReference>
<dbReference type="FunFam" id="3.30.950.10:FF:000001">
    <property type="entry name" value="Siroheme synthase"/>
    <property type="match status" value="1"/>
</dbReference>
<dbReference type="InterPro" id="IPR000878">
    <property type="entry name" value="4pyrrol_Mease"/>
</dbReference>
<dbReference type="GO" id="GO:0019354">
    <property type="term" value="P:siroheme biosynthetic process"/>
    <property type="evidence" value="ECO:0007669"/>
    <property type="project" value="InterPro"/>
</dbReference>
<dbReference type="InterPro" id="IPR006366">
    <property type="entry name" value="CobA/CysG_C"/>
</dbReference>
<evidence type="ECO:0000256" key="7">
    <source>
        <dbReference type="ARBA" id="ARBA00023244"/>
    </source>
</evidence>
<evidence type="ECO:0000259" key="9">
    <source>
        <dbReference type="Pfam" id="PF00590"/>
    </source>
</evidence>
<proteinExistence type="inferred from homology"/>
<dbReference type="CDD" id="cd11642">
    <property type="entry name" value="SUMT"/>
    <property type="match status" value="1"/>
</dbReference>
<evidence type="ECO:0000256" key="4">
    <source>
        <dbReference type="ARBA" id="ARBA00022603"/>
    </source>
</evidence>
<dbReference type="GO" id="GO:0032259">
    <property type="term" value="P:methylation"/>
    <property type="evidence" value="ECO:0007669"/>
    <property type="project" value="UniProtKB-KW"/>
</dbReference>
<organism evidence="10 11">
    <name type="scientific">Enterococcus raffinosus</name>
    <dbReference type="NCBI Taxonomy" id="71452"/>
    <lineage>
        <taxon>Bacteria</taxon>
        <taxon>Bacillati</taxon>
        <taxon>Bacillota</taxon>
        <taxon>Bacilli</taxon>
        <taxon>Lactobacillales</taxon>
        <taxon>Enterococcaceae</taxon>
        <taxon>Enterococcus</taxon>
    </lineage>
</organism>
<dbReference type="InterPro" id="IPR014777">
    <property type="entry name" value="4pyrrole_Mease_sub1"/>
</dbReference>
<feature type="domain" description="Tetrapyrrole methylase" evidence="9">
    <location>
        <begin position="4"/>
        <end position="213"/>
    </location>
</feature>
<dbReference type="EMBL" id="JARPXM010000019">
    <property type="protein sequence ID" value="MDT2539614.1"/>
    <property type="molecule type" value="Genomic_DNA"/>
</dbReference>
<keyword evidence="5 10" id="KW-0808">Transferase</keyword>
<dbReference type="RefSeq" id="WP_010744579.1">
    <property type="nucleotide sequence ID" value="NZ_BAAAXM010000028.1"/>
</dbReference>
<dbReference type="SUPFAM" id="SSF53790">
    <property type="entry name" value="Tetrapyrrole methylase"/>
    <property type="match status" value="1"/>
</dbReference>
<evidence type="ECO:0000256" key="2">
    <source>
        <dbReference type="ARBA" id="ARBA00012162"/>
    </source>
</evidence>
<dbReference type="NCBIfam" id="NF004790">
    <property type="entry name" value="PRK06136.1"/>
    <property type="match status" value="1"/>
</dbReference>
<evidence type="ECO:0000256" key="1">
    <source>
        <dbReference type="ARBA" id="ARBA00005879"/>
    </source>
</evidence>
<gene>
    <name evidence="10" type="primary">cobA</name>
    <name evidence="10" type="ORF">P7D78_15865</name>
</gene>
<keyword evidence="6" id="KW-0949">S-adenosyl-L-methionine</keyword>
<keyword evidence="7" id="KW-0627">Porphyrin biosynthesis</keyword>
<dbReference type="GO" id="GO:0004851">
    <property type="term" value="F:uroporphyrin-III C-methyltransferase activity"/>
    <property type="evidence" value="ECO:0007669"/>
    <property type="project" value="UniProtKB-EC"/>
</dbReference>
<evidence type="ECO:0000313" key="10">
    <source>
        <dbReference type="EMBL" id="MDT2539614.1"/>
    </source>
</evidence>
<dbReference type="InterPro" id="IPR014776">
    <property type="entry name" value="4pyrrole_Mease_sub2"/>
</dbReference>
<evidence type="ECO:0000256" key="8">
    <source>
        <dbReference type="ARBA" id="ARBA00079776"/>
    </source>
</evidence>
<sequence>MVGKISLVGAGLGDPELLTVKGLRKIEQADVIVYDRLINPAILNACKIACEKIYVGKKPNYHPVPQDKIEEIMIEKAKLDLNVVRLKSGDPYVFGRGGEEGASLKKAGIPFETIPGITSSIGGLAYAGIPITHRDLAASFHVYTGHLNKSDQQVDWKTAAAAEGTLVFLMGMSSLQEITNQLISHGRDETTPAAVIQWASRKQQKTVTGTLATIFEQAQKAKLEPPSLIVIGNVVNRRKDLNFFEERPLFSLSITVPYSKKRNMTNCLSDLGAEIVELPASSIQIFDEKIDFSEPKNIVFTDQLSIEMFIRAMKICGIDWRNLMDWCFITVGHHTGTALKRIGICPDHDFIDVPQCLQEFQVTSNTLFLGDSFEIARLNEQRIPGKKVISHEEKITAEIPKLWQETDFMYFPNSKSARLFLTALSTEELAIVRKKKVVVMGNKTKAIFEDYHLPVIVTNEPSYKSVIDKLIEEM</sequence>
<dbReference type="SMR" id="A0AAW8T3X6"/>
<evidence type="ECO:0000313" key="11">
    <source>
        <dbReference type="Proteomes" id="UP001249240"/>
    </source>
</evidence>
<protein>
    <recommendedName>
        <fullName evidence="3">Uroporphyrinogen-III C-methyltransferase</fullName>
        <ecNumber evidence="2">2.1.1.107</ecNumber>
    </recommendedName>
    <alternativeName>
        <fullName evidence="8">Uroporphyrinogen III methylase</fullName>
    </alternativeName>
</protein>